<dbReference type="AlphaFoldDB" id="A0A4Z2IH62"/>
<sequence>MLYDTRELLQGERPVKWLPLLGPNSGQSLKQILSTPPVKCATRHINGSPKCPAAVASDITMPKRESRITLGASPSTGPCVEADLPPEPKALRAGQVLQGYEQQHRLDSRERIAARVHRALGHTLDVVLWSIIVHVLASLHVQSFGVCGLQDVLPEFLRGRFVEAALSYVACNSEGELLCRNNDCWCHCSPRFPECNCPFADIKVMEGNLEKSRDAWDGFNQEFMDSESLRGLRGSAY</sequence>
<dbReference type="PANTHER" id="PTHR15564">
    <property type="entry name" value="MACPF DOMAIN-CONTAINING PROTEIN"/>
    <property type="match status" value="1"/>
</dbReference>
<gene>
    <name evidence="2" type="primary">Brinp3_1</name>
    <name evidence="2" type="ORF">EYF80_012473</name>
</gene>
<keyword evidence="3" id="KW-1185">Reference proteome</keyword>
<name>A0A4Z2IH62_9TELE</name>
<protein>
    <submittedName>
        <fullName evidence="2">BMP/retinoic acid-inducible neural-specific protein 3</fullName>
    </submittedName>
</protein>
<dbReference type="OrthoDB" id="10013872at2759"/>
<dbReference type="GO" id="GO:0045666">
    <property type="term" value="P:positive regulation of neuron differentiation"/>
    <property type="evidence" value="ECO:0007669"/>
    <property type="project" value="InterPro"/>
</dbReference>
<dbReference type="GO" id="GO:0007399">
    <property type="term" value="P:nervous system development"/>
    <property type="evidence" value="ECO:0007669"/>
    <property type="project" value="TreeGrafter"/>
</dbReference>
<dbReference type="Pfam" id="PF25415">
    <property type="entry name" value="EGF_BRNP1-3"/>
    <property type="match status" value="1"/>
</dbReference>
<dbReference type="GO" id="GO:0071300">
    <property type="term" value="P:cellular response to retinoic acid"/>
    <property type="evidence" value="ECO:0007669"/>
    <property type="project" value="TreeGrafter"/>
</dbReference>
<dbReference type="InterPro" id="IPR033237">
    <property type="entry name" value="BRINP"/>
</dbReference>
<dbReference type="Proteomes" id="UP000314294">
    <property type="component" value="Unassembled WGS sequence"/>
</dbReference>
<proteinExistence type="predicted"/>
<dbReference type="GO" id="GO:0030425">
    <property type="term" value="C:dendrite"/>
    <property type="evidence" value="ECO:0007669"/>
    <property type="project" value="TreeGrafter"/>
</dbReference>
<evidence type="ECO:0000313" key="3">
    <source>
        <dbReference type="Proteomes" id="UP000314294"/>
    </source>
</evidence>
<dbReference type="GO" id="GO:0043025">
    <property type="term" value="C:neuronal cell body"/>
    <property type="evidence" value="ECO:0007669"/>
    <property type="project" value="TreeGrafter"/>
</dbReference>
<evidence type="ECO:0000313" key="2">
    <source>
        <dbReference type="EMBL" id="TNN77359.1"/>
    </source>
</evidence>
<dbReference type="GO" id="GO:0005737">
    <property type="term" value="C:cytoplasm"/>
    <property type="evidence" value="ECO:0007669"/>
    <property type="project" value="TreeGrafter"/>
</dbReference>
<feature type="domain" description="BRINP EGF" evidence="1">
    <location>
        <begin position="165"/>
        <end position="198"/>
    </location>
</feature>
<organism evidence="2 3">
    <name type="scientific">Liparis tanakae</name>
    <name type="common">Tanaka's snailfish</name>
    <dbReference type="NCBI Taxonomy" id="230148"/>
    <lineage>
        <taxon>Eukaryota</taxon>
        <taxon>Metazoa</taxon>
        <taxon>Chordata</taxon>
        <taxon>Craniata</taxon>
        <taxon>Vertebrata</taxon>
        <taxon>Euteleostomi</taxon>
        <taxon>Actinopterygii</taxon>
        <taxon>Neopterygii</taxon>
        <taxon>Teleostei</taxon>
        <taxon>Neoteleostei</taxon>
        <taxon>Acanthomorphata</taxon>
        <taxon>Eupercaria</taxon>
        <taxon>Perciformes</taxon>
        <taxon>Cottioidei</taxon>
        <taxon>Cottales</taxon>
        <taxon>Liparidae</taxon>
        <taxon>Liparis</taxon>
    </lineage>
</organism>
<evidence type="ECO:0000259" key="1">
    <source>
        <dbReference type="Pfam" id="PF25415"/>
    </source>
</evidence>
<dbReference type="GO" id="GO:0045930">
    <property type="term" value="P:negative regulation of mitotic cell cycle"/>
    <property type="evidence" value="ECO:0007669"/>
    <property type="project" value="InterPro"/>
</dbReference>
<dbReference type="PANTHER" id="PTHR15564:SF4">
    <property type="entry name" value="BMP_RETINOIC ACID-INDUCIBLE NEURAL-SPECIFIC PROTEIN 2"/>
    <property type="match status" value="1"/>
</dbReference>
<reference evidence="2 3" key="1">
    <citation type="submission" date="2019-03" db="EMBL/GenBank/DDBJ databases">
        <title>First draft genome of Liparis tanakae, snailfish: a comprehensive survey of snailfish specific genes.</title>
        <authorList>
            <person name="Kim W."/>
            <person name="Song I."/>
            <person name="Jeong J.-H."/>
            <person name="Kim D."/>
            <person name="Kim S."/>
            <person name="Ryu S."/>
            <person name="Song J.Y."/>
            <person name="Lee S.K."/>
        </authorList>
    </citation>
    <scope>NUCLEOTIDE SEQUENCE [LARGE SCALE GENOMIC DNA]</scope>
    <source>
        <tissue evidence="2">Muscle</tissue>
    </source>
</reference>
<dbReference type="EMBL" id="SRLO01000084">
    <property type="protein sequence ID" value="TNN77359.1"/>
    <property type="molecule type" value="Genomic_DNA"/>
</dbReference>
<accession>A0A4Z2IH62</accession>
<dbReference type="InterPro" id="IPR057450">
    <property type="entry name" value="BRINP_EGF"/>
</dbReference>
<comment type="caution">
    <text evidence="2">The sequence shown here is derived from an EMBL/GenBank/DDBJ whole genome shotgun (WGS) entry which is preliminary data.</text>
</comment>